<dbReference type="SUPFAM" id="SSF47413">
    <property type="entry name" value="lambda repressor-like DNA-binding domains"/>
    <property type="match status" value="1"/>
</dbReference>
<dbReference type="SMART" id="SM00530">
    <property type="entry name" value="HTH_XRE"/>
    <property type="match status" value="1"/>
</dbReference>
<dbReference type="Pfam" id="PF01381">
    <property type="entry name" value="HTH_3"/>
    <property type="match status" value="1"/>
</dbReference>
<dbReference type="CDD" id="cd00093">
    <property type="entry name" value="HTH_XRE"/>
    <property type="match status" value="1"/>
</dbReference>
<dbReference type="InterPro" id="IPR010982">
    <property type="entry name" value="Lambda_DNA-bd_dom_sf"/>
</dbReference>
<accession>A0ABZ2U1F5</accession>
<dbReference type="RefSeq" id="WP_084247520.1">
    <property type="nucleotide sequence ID" value="NZ_CP136137.1"/>
</dbReference>
<dbReference type="Gene3D" id="1.10.260.40">
    <property type="entry name" value="lambda repressor-like DNA-binding domains"/>
    <property type="match status" value="1"/>
</dbReference>
<feature type="domain" description="HTH cro/C1-type" evidence="1">
    <location>
        <begin position="18"/>
        <end position="80"/>
    </location>
</feature>
<dbReference type="EMBL" id="CP136137">
    <property type="protein sequence ID" value="WYY07503.1"/>
    <property type="molecule type" value="Genomic_DNA"/>
</dbReference>
<gene>
    <name evidence="2" type="ORF">RVF87_21390</name>
</gene>
<evidence type="ECO:0000313" key="3">
    <source>
        <dbReference type="Proteomes" id="UP001479933"/>
    </source>
</evidence>
<organism evidence="2 3">
    <name type="scientific">Gordonia hydrophobica</name>
    <dbReference type="NCBI Taxonomy" id="40516"/>
    <lineage>
        <taxon>Bacteria</taxon>
        <taxon>Bacillati</taxon>
        <taxon>Actinomycetota</taxon>
        <taxon>Actinomycetes</taxon>
        <taxon>Mycobacteriales</taxon>
        <taxon>Gordoniaceae</taxon>
        <taxon>Gordonia</taxon>
    </lineage>
</organism>
<evidence type="ECO:0000313" key="2">
    <source>
        <dbReference type="EMBL" id="WYY07503.1"/>
    </source>
</evidence>
<protein>
    <submittedName>
        <fullName evidence="2">Helix-turn-helix transcriptional regulator</fullName>
    </submittedName>
</protein>
<reference evidence="2 3" key="1">
    <citation type="journal article" date="2023" name="Virus Evol.">
        <title>Computational host range prediction-The good, the bad, and the ugly.</title>
        <authorList>
            <person name="Howell A.A."/>
            <person name="Versoza C.J."/>
            <person name="Pfeifer S.P."/>
        </authorList>
    </citation>
    <scope>NUCLEOTIDE SEQUENCE [LARGE SCALE GENOMIC DNA]</scope>
    <source>
        <strain evidence="2 3">1610/1b</strain>
    </source>
</reference>
<dbReference type="Proteomes" id="UP001479933">
    <property type="component" value="Chromosome"/>
</dbReference>
<dbReference type="InterPro" id="IPR001387">
    <property type="entry name" value="Cro/C1-type_HTH"/>
</dbReference>
<dbReference type="PROSITE" id="PS50943">
    <property type="entry name" value="HTH_CROC1"/>
    <property type="match status" value="1"/>
</dbReference>
<keyword evidence="3" id="KW-1185">Reference proteome</keyword>
<evidence type="ECO:0000259" key="1">
    <source>
        <dbReference type="PROSITE" id="PS50943"/>
    </source>
</evidence>
<sequence>MTESQVEALLAKQLGLEIARRRHAKNWSQQALAEAIGRSPNHVQLLESGLSDRKKNTPANPRLNTLVALSRALDVPLPELIGSVVAGVPSAK</sequence>
<proteinExistence type="predicted"/>
<name>A0ABZ2U1F5_9ACTN</name>